<dbReference type="AlphaFoldDB" id="A0AAV8UI45"/>
<dbReference type="Pfam" id="PF04258">
    <property type="entry name" value="Peptidase_A22B"/>
    <property type="match status" value="1"/>
</dbReference>
<dbReference type="PANTHER" id="PTHR12174:SF103">
    <property type="entry name" value="INTRAMEMBRANE PROTEASE (IMPAS) FAMILY"/>
    <property type="match status" value="1"/>
</dbReference>
<sequence>MGRIDYRVICITIWINMIVFGGAEPVVVVLKGGEEVCGLYNPMFSALPARSGRVRASQYVKMTISEPLNACEKLVGDGFSGSAVLVERGECSFAEKAQHVERAGGSLVVVENTEDSFITPVANASLGEYDEVNIPVVVVNHAGGLALRARDDVQLKAYEIVEPAWLTVGEEFASVVAGLIGVFVVVCGSILATKPNKRGPSRPSSSVEKGGNPEKGNAGAIVILDRPITIFLVMSVQLVLLYLLYDYVVRIVIICFAIGAGGSLFFILRQFTKPEDPDVLVIPRLGLQATAAEIVLTALATTLPVLWYSFRHSSWSWILQNILGIFLMLFVMQTLKLPSIKVGVILLSCLFLYDIFFVFVTPLFTSTGESVMERVAKGGPTSSEHMPMMIVVPYLFSPPSACLGGRGASMIGYGDVIVPGLFIVRLRAFELKAARGRNGQEAPSYFKGAVIGYGIGLVLTILALRLMDTAQPALLWIVPSIVVSAVVVAARRGELAMIWAENTDNPAPTAVDAEEATPALVSGDG</sequence>
<comment type="subcellular location">
    <subcellularLocation>
        <location evidence="1">Endomembrane system</location>
        <topology evidence="1">Multi-pass membrane protein</topology>
    </subcellularLocation>
</comment>
<reference evidence="9 10" key="1">
    <citation type="journal article" date="2023" name="Nat. Commun.">
        <title>Origin of minicircular mitochondrial genomes in red algae.</title>
        <authorList>
            <person name="Lee Y."/>
            <person name="Cho C.H."/>
            <person name="Lee Y.M."/>
            <person name="Park S.I."/>
            <person name="Yang J.H."/>
            <person name="West J.A."/>
            <person name="Bhattacharya D."/>
            <person name="Yoon H.S."/>
        </authorList>
    </citation>
    <scope>NUCLEOTIDE SEQUENCE [LARGE SCALE GENOMIC DNA]</scope>
    <source>
        <strain evidence="9 10">CCMP1338</strain>
        <tissue evidence="9">Whole cell</tissue>
    </source>
</reference>
<dbReference type="Pfam" id="PF02225">
    <property type="entry name" value="PA"/>
    <property type="match status" value="1"/>
</dbReference>
<feature type="transmembrane region" description="Helical" evidence="7">
    <location>
        <begin position="251"/>
        <end position="268"/>
    </location>
</feature>
<comment type="caution">
    <text evidence="9">The sequence shown here is derived from an EMBL/GenBank/DDBJ whole genome shotgun (WGS) entry which is preliminary data.</text>
</comment>
<evidence type="ECO:0000313" key="10">
    <source>
        <dbReference type="Proteomes" id="UP001157974"/>
    </source>
</evidence>
<protein>
    <recommendedName>
        <fullName evidence="8">PA domain-containing protein</fullName>
    </recommendedName>
</protein>
<evidence type="ECO:0000256" key="4">
    <source>
        <dbReference type="ARBA" id="ARBA00022801"/>
    </source>
</evidence>
<dbReference type="PANTHER" id="PTHR12174">
    <property type="entry name" value="SIGNAL PEPTIDE PEPTIDASE"/>
    <property type="match status" value="1"/>
</dbReference>
<organism evidence="9 10">
    <name type="scientific">Rhodosorus marinus</name>
    <dbReference type="NCBI Taxonomy" id="101924"/>
    <lineage>
        <taxon>Eukaryota</taxon>
        <taxon>Rhodophyta</taxon>
        <taxon>Stylonematophyceae</taxon>
        <taxon>Stylonematales</taxon>
        <taxon>Stylonemataceae</taxon>
        <taxon>Rhodosorus</taxon>
    </lineage>
</organism>
<feature type="domain" description="PA" evidence="8">
    <location>
        <begin position="69"/>
        <end position="147"/>
    </location>
</feature>
<dbReference type="GO" id="GO:0098554">
    <property type="term" value="C:cytoplasmic side of endoplasmic reticulum membrane"/>
    <property type="evidence" value="ECO:0007669"/>
    <property type="project" value="TreeGrafter"/>
</dbReference>
<proteinExistence type="inferred from homology"/>
<evidence type="ECO:0000259" key="8">
    <source>
        <dbReference type="Pfam" id="PF02225"/>
    </source>
</evidence>
<evidence type="ECO:0000256" key="6">
    <source>
        <dbReference type="ARBA" id="ARBA00023136"/>
    </source>
</evidence>
<dbReference type="InterPro" id="IPR003137">
    <property type="entry name" value="PA_domain"/>
</dbReference>
<dbReference type="Proteomes" id="UP001157974">
    <property type="component" value="Unassembled WGS sequence"/>
</dbReference>
<evidence type="ECO:0000256" key="3">
    <source>
        <dbReference type="ARBA" id="ARBA00022692"/>
    </source>
</evidence>
<accession>A0AAV8UI45</accession>
<comment type="similarity">
    <text evidence="2">Belongs to the peptidase A22B family.</text>
</comment>
<feature type="transmembrane region" description="Helical" evidence="7">
    <location>
        <begin position="445"/>
        <end position="467"/>
    </location>
</feature>
<dbReference type="GO" id="GO:0005765">
    <property type="term" value="C:lysosomal membrane"/>
    <property type="evidence" value="ECO:0007669"/>
    <property type="project" value="TreeGrafter"/>
</dbReference>
<gene>
    <name evidence="9" type="ORF">NDN08_006593</name>
</gene>
<dbReference type="GO" id="GO:0098553">
    <property type="term" value="C:lumenal side of endoplasmic reticulum membrane"/>
    <property type="evidence" value="ECO:0007669"/>
    <property type="project" value="TreeGrafter"/>
</dbReference>
<keyword evidence="10" id="KW-1185">Reference proteome</keyword>
<evidence type="ECO:0000256" key="1">
    <source>
        <dbReference type="ARBA" id="ARBA00004127"/>
    </source>
</evidence>
<keyword evidence="5 7" id="KW-1133">Transmembrane helix</keyword>
<keyword evidence="4" id="KW-0378">Hydrolase</keyword>
<evidence type="ECO:0000313" key="9">
    <source>
        <dbReference type="EMBL" id="KAJ8902185.1"/>
    </source>
</evidence>
<keyword evidence="3 7" id="KW-0812">Transmembrane</keyword>
<evidence type="ECO:0000256" key="7">
    <source>
        <dbReference type="SAM" id="Phobius"/>
    </source>
</evidence>
<feature type="transmembrane region" description="Helical" evidence="7">
    <location>
        <begin position="289"/>
        <end position="308"/>
    </location>
</feature>
<feature type="transmembrane region" description="Helical" evidence="7">
    <location>
        <begin position="473"/>
        <end position="490"/>
    </location>
</feature>
<evidence type="ECO:0000256" key="5">
    <source>
        <dbReference type="ARBA" id="ARBA00022989"/>
    </source>
</evidence>
<dbReference type="InterPro" id="IPR006639">
    <property type="entry name" value="Preselin/SPP"/>
</dbReference>
<dbReference type="GO" id="GO:0030660">
    <property type="term" value="C:Golgi-associated vesicle membrane"/>
    <property type="evidence" value="ECO:0007669"/>
    <property type="project" value="TreeGrafter"/>
</dbReference>
<dbReference type="InterPro" id="IPR007369">
    <property type="entry name" value="Peptidase_A22B_SPP"/>
</dbReference>
<feature type="transmembrane region" description="Helical" evidence="7">
    <location>
        <begin position="314"/>
        <end position="332"/>
    </location>
</feature>
<dbReference type="GO" id="GO:0033619">
    <property type="term" value="P:membrane protein proteolysis"/>
    <property type="evidence" value="ECO:0007669"/>
    <property type="project" value="TreeGrafter"/>
</dbReference>
<dbReference type="EMBL" id="JAMWBK010000009">
    <property type="protein sequence ID" value="KAJ8902185.1"/>
    <property type="molecule type" value="Genomic_DNA"/>
</dbReference>
<dbReference type="SMART" id="SM00730">
    <property type="entry name" value="PSN"/>
    <property type="match status" value="1"/>
</dbReference>
<name>A0AAV8UI45_9RHOD</name>
<evidence type="ECO:0000256" key="2">
    <source>
        <dbReference type="ARBA" id="ARBA00006859"/>
    </source>
</evidence>
<feature type="transmembrane region" description="Helical" evidence="7">
    <location>
        <begin position="228"/>
        <end position="245"/>
    </location>
</feature>
<keyword evidence="6 7" id="KW-0472">Membrane</keyword>
<feature type="transmembrane region" description="Helical" evidence="7">
    <location>
        <begin position="344"/>
        <end position="364"/>
    </location>
</feature>
<feature type="transmembrane region" description="Helical" evidence="7">
    <location>
        <begin position="172"/>
        <end position="192"/>
    </location>
</feature>
<dbReference type="GO" id="GO:0042500">
    <property type="term" value="F:aspartic endopeptidase activity, intramembrane cleaving"/>
    <property type="evidence" value="ECO:0007669"/>
    <property type="project" value="InterPro"/>
</dbReference>
<dbReference type="Gene3D" id="3.50.30.30">
    <property type="match status" value="1"/>
</dbReference>